<dbReference type="SUPFAM" id="SSF53756">
    <property type="entry name" value="UDP-Glycosyltransferase/glycogen phosphorylase"/>
    <property type="match status" value="1"/>
</dbReference>
<sequence length="631" mass="73541">MKNIVFITSRLDKDHGGLTASLLNKARILYNYENIKSKVLTFHADHNFRETSAEIKQRYDLEGKVDIINLNDFFRTQCSNRDKKQYNIDTDGLISVKVNDNKMEYYHEGLKKLEVTYKKDLIHEVKHFSDNSICVKKDIIDKDGYLYWTSYYFDNKLSRQVFYKLDKTPVVTREYDATSNKQKIKNVVLFEDTPIRFGNFDEFKEYFIKQFIADDYTYLVGEARALDPNIMNITDARVRKIFMTHSIHLRPGTDVIRLGNRQVLNNLNDIDALVLLTQQQRQDIIDRFGYRNNYYVIPHSIKISEISQKRTRDKVVLISRLHEEKRLDHAIKAFKQVVKAKPEATLHIYGDGDERTKLQNLINKLGLQEHVKLMGYSSDVDEILQTAACSILTSQYEGFALVIQESIANGTPVIAYDIKYGPSDMIDHGVNGYLAENGDIEDLASSIINYLNKSTSEQQKFSAAAIEKASQFSNENFAKSWVKLFEQTEENKTVFKPEAKLININQKKINKNNYKIDIKVKLNAEKNVQPEFKGVFYHRSTLENNKISKCDCVDTKVTQLEENLFKIEVPFHADKYRKKEIYDLSLEVKDESQYHNIRIGNQRESFNIQNLATRKVKPYYTKNHDNLSFKL</sequence>
<comment type="caution">
    <text evidence="4">The sequence shown here is derived from an EMBL/GenBank/DDBJ whole genome shotgun (WGS) entry which is preliminary data.</text>
</comment>
<dbReference type="EMBL" id="LUGM01000002">
    <property type="protein sequence ID" value="KYH14163.1"/>
    <property type="molecule type" value="Genomic_DNA"/>
</dbReference>
<organism evidence="4 5">
    <name type="scientific">Staphylococcus kloosii</name>
    <dbReference type="NCBI Taxonomy" id="29384"/>
    <lineage>
        <taxon>Bacteria</taxon>
        <taxon>Bacillati</taxon>
        <taxon>Bacillota</taxon>
        <taxon>Bacilli</taxon>
        <taxon>Bacillales</taxon>
        <taxon>Staphylococcaceae</taxon>
        <taxon>Staphylococcus</taxon>
    </lineage>
</organism>
<dbReference type="AlphaFoldDB" id="A0A151A4B3"/>
<dbReference type="PANTHER" id="PTHR12526:SF629">
    <property type="entry name" value="TEICHURONIC ACID BIOSYNTHESIS GLYCOSYLTRANSFERASE TUAH-RELATED"/>
    <property type="match status" value="1"/>
</dbReference>
<keyword evidence="2" id="KW-0808">Transferase</keyword>
<dbReference type="Proteomes" id="UP000075418">
    <property type="component" value="Unassembled WGS sequence"/>
</dbReference>
<proteinExistence type="predicted"/>
<evidence type="ECO:0000259" key="3">
    <source>
        <dbReference type="Pfam" id="PF00534"/>
    </source>
</evidence>
<gene>
    <name evidence="4" type="ORF">A0131_05140</name>
</gene>
<dbReference type="GO" id="GO:0016757">
    <property type="term" value="F:glycosyltransferase activity"/>
    <property type="evidence" value="ECO:0007669"/>
    <property type="project" value="UniProtKB-KW"/>
</dbReference>
<evidence type="ECO:0000256" key="2">
    <source>
        <dbReference type="ARBA" id="ARBA00022679"/>
    </source>
</evidence>
<evidence type="ECO:0000313" key="4">
    <source>
        <dbReference type="EMBL" id="KYH14163.1"/>
    </source>
</evidence>
<keyword evidence="1" id="KW-0328">Glycosyltransferase</keyword>
<evidence type="ECO:0000256" key="1">
    <source>
        <dbReference type="ARBA" id="ARBA00022676"/>
    </source>
</evidence>
<evidence type="ECO:0000313" key="5">
    <source>
        <dbReference type="Proteomes" id="UP000075418"/>
    </source>
</evidence>
<name>A0A151A4B3_9STAP</name>
<feature type="domain" description="Glycosyl transferase family 1" evidence="3">
    <location>
        <begin position="306"/>
        <end position="466"/>
    </location>
</feature>
<reference evidence="4 5" key="1">
    <citation type="submission" date="2016-02" db="EMBL/GenBank/DDBJ databases">
        <title>Draft genome sequence of hydrocarbon degrading Staphylococcus saprophyticus Strain CNV2, isolated from crude-oil contaminated soil from Noonmati Oil Refinery, Guwahati, Assam, India.</title>
        <authorList>
            <person name="Mukherjee A."/>
            <person name="Chettri B."/>
            <person name="Langpoklakpam J."/>
            <person name="Singh A.K."/>
            <person name="Chattopadhyay D.J."/>
        </authorList>
    </citation>
    <scope>NUCLEOTIDE SEQUENCE [LARGE SCALE GENOMIC DNA]</scope>
    <source>
        <strain evidence="4 5">CNV2</strain>
    </source>
</reference>
<dbReference type="Gene3D" id="3.40.50.2000">
    <property type="entry name" value="Glycogen Phosphorylase B"/>
    <property type="match status" value="3"/>
</dbReference>
<accession>A0A151A4B3</accession>
<dbReference type="RefSeq" id="WP_061854349.1">
    <property type="nucleotide sequence ID" value="NZ_LUGM01000002.1"/>
</dbReference>
<dbReference type="PANTHER" id="PTHR12526">
    <property type="entry name" value="GLYCOSYLTRANSFERASE"/>
    <property type="match status" value="1"/>
</dbReference>
<dbReference type="Pfam" id="PF00534">
    <property type="entry name" value="Glycos_transf_1"/>
    <property type="match status" value="1"/>
</dbReference>
<dbReference type="InterPro" id="IPR001296">
    <property type="entry name" value="Glyco_trans_1"/>
</dbReference>
<protein>
    <recommendedName>
        <fullName evidence="3">Glycosyl transferase family 1 domain-containing protein</fullName>
    </recommendedName>
</protein>